<name>A0A8A4ZCY6_9MICO</name>
<feature type="domain" description="Acetyl xylan esterase" evidence="3">
    <location>
        <begin position="1"/>
        <end position="327"/>
    </location>
</feature>
<dbReference type="KEGG" id="psic:J4E96_15555"/>
<dbReference type="EMBL" id="CP071868">
    <property type="protein sequence ID" value="QTE28743.1"/>
    <property type="molecule type" value="Genomic_DNA"/>
</dbReference>
<dbReference type="Gene3D" id="3.40.50.1820">
    <property type="entry name" value="alpha/beta hydrolase"/>
    <property type="match status" value="1"/>
</dbReference>
<evidence type="ECO:0000313" key="5">
    <source>
        <dbReference type="Proteomes" id="UP000663937"/>
    </source>
</evidence>
<feature type="active site" description="Nucleophile" evidence="1">
    <location>
        <position position="190"/>
    </location>
</feature>
<dbReference type="Pfam" id="PF05448">
    <property type="entry name" value="AXE1"/>
    <property type="match status" value="1"/>
</dbReference>
<gene>
    <name evidence="4" type="ORF">J4E96_15555</name>
</gene>
<dbReference type="InterPro" id="IPR039069">
    <property type="entry name" value="CE7"/>
</dbReference>
<dbReference type="RefSeq" id="WP_227422989.1">
    <property type="nucleotide sequence ID" value="NZ_CP071868.1"/>
</dbReference>
<proteinExistence type="predicted"/>
<dbReference type="AlphaFoldDB" id="A0A8A4ZCY6"/>
<dbReference type="Proteomes" id="UP000663937">
    <property type="component" value="Chromosome"/>
</dbReference>
<dbReference type="SUPFAM" id="SSF53474">
    <property type="entry name" value="alpha/beta-Hydrolases"/>
    <property type="match status" value="1"/>
</dbReference>
<organism evidence="4 5">
    <name type="scientific">Pengzhenrongella sicca</name>
    <dbReference type="NCBI Taxonomy" id="2819238"/>
    <lineage>
        <taxon>Bacteria</taxon>
        <taxon>Bacillati</taxon>
        <taxon>Actinomycetota</taxon>
        <taxon>Actinomycetes</taxon>
        <taxon>Micrococcales</taxon>
        <taxon>Pengzhenrongella</taxon>
    </lineage>
</organism>
<evidence type="ECO:0000259" key="3">
    <source>
        <dbReference type="Pfam" id="PF05448"/>
    </source>
</evidence>
<dbReference type="InterPro" id="IPR008391">
    <property type="entry name" value="AXE1_dom"/>
</dbReference>
<protein>
    <submittedName>
        <fullName evidence="4">Acetylxylan esterase</fullName>
    </submittedName>
</protein>
<dbReference type="GO" id="GO:0052689">
    <property type="term" value="F:carboxylic ester hydrolase activity"/>
    <property type="evidence" value="ECO:0007669"/>
    <property type="project" value="TreeGrafter"/>
</dbReference>
<dbReference type="PANTHER" id="PTHR40111">
    <property type="entry name" value="CEPHALOSPORIN-C DEACETYLASE"/>
    <property type="match status" value="1"/>
</dbReference>
<feature type="active site" description="Charge relay system" evidence="1">
    <location>
        <position position="310"/>
    </location>
</feature>
<feature type="active site" description="Charge relay system" evidence="1">
    <location>
        <position position="276"/>
    </location>
</feature>
<dbReference type="PANTHER" id="PTHR40111:SF1">
    <property type="entry name" value="CEPHALOSPORIN-C DEACETYLASE"/>
    <property type="match status" value="1"/>
</dbReference>
<keyword evidence="5" id="KW-1185">Reference proteome</keyword>
<evidence type="ECO:0000313" key="4">
    <source>
        <dbReference type="EMBL" id="QTE28743.1"/>
    </source>
</evidence>
<accession>A0A8A4ZCY6</accession>
<sequence>MPVYDLPRAELESYLPDIGEPADFDAFWAKTLAETRAFDLNLTVTPVDTGLRLVDVFDVEFAGFGGHPIKAWLTRPAAAVAGAGPLPAVVEYNGYGGGRGLPHEHLGWASAGYVSLYMDTRGQGSQWGSGGDTPDPVGSGPAVPGFLTRGLLDPADHFYRRVFTDAVRAVEAVRAVDGVDPTRVAVTGGSQGGGITLAVAGLVPGLLAAMPDVPFGSHFRRAVDVADTTPYTEITQYLSVHRGHADAAFRTLSYLDGVSFARRASAPALFSVALMDPICPPSTVYAAYNHYGALGGEPAKQLEVYPFNEHEGGAGHQFARQLHWLAELAGLAGLAGGGATPGHLEGNAR</sequence>
<dbReference type="GO" id="GO:0005976">
    <property type="term" value="P:polysaccharide metabolic process"/>
    <property type="evidence" value="ECO:0007669"/>
    <property type="project" value="TreeGrafter"/>
</dbReference>
<feature type="binding site" evidence="2">
    <location>
        <position position="95"/>
    </location>
    <ligand>
        <name>substrate</name>
    </ligand>
</feature>
<reference evidence="4" key="1">
    <citation type="submission" date="2021-03" db="EMBL/GenBank/DDBJ databases">
        <title>Pengzhenrongella sicca gen. nov., sp. nov., a new member of suborder Micrococcineae isolated from High-Arctic tundra soil.</title>
        <authorList>
            <person name="Peng F."/>
        </authorList>
    </citation>
    <scope>NUCLEOTIDE SEQUENCE</scope>
    <source>
        <strain evidence="4">LRZ-2</strain>
    </source>
</reference>
<evidence type="ECO:0000256" key="2">
    <source>
        <dbReference type="PIRSR" id="PIRSR639069-2"/>
    </source>
</evidence>
<dbReference type="InterPro" id="IPR029058">
    <property type="entry name" value="AB_hydrolase_fold"/>
</dbReference>
<evidence type="ECO:0000256" key="1">
    <source>
        <dbReference type="PIRSR" id="PIRSR639069-1"/>
    </source>
</evidence>